<comment type="catalytic activity">
    <reaction evidence="10">
        <text>ATP + H2O + cellular proteinSide 1 = ADP + phosphate + cellular proteinSide 2.</text>
        <dbReference type="EC" id="7.4.2.8"/>
    </reaction>
</comment>
<dbReference type="PANTHER" id="PTHR15184:SF9">
    <property type="entry name" value="SPI-1 TYPE 3 SECRETION SYSTEM ATPASE"/>
    <property type="match status" value="1"/>
</dbReference>
<dbReference type="GO" id="GO:0005737">
    <property type="term" value="C:cytoplasm"/>
    <property type="evidence" value="ECO:0007669"/>
    <property type="project" value="UniProtKB-SubCell"/>
</dbReference>
<dbReference type="GO" id="GO:0046933">
    <property type="term" value="F:proton-transporting ATP synthase activity, rotational mechanism"/>
    <property type="evidence" value="ECO:0007669"/>
    <property type="project" value="TreeGrafter"/>
</dbReference>
<evidence type="ECO:0000256" key="8">
    <source>
        <dbReference type="ARBA" id="ARBA00023136"/>
    </source>
</evidence>
<dbReference type="Pfam" id="PF18269">
    <property type="entry name" value="T3SS_ATPase_C"/>
    <property type="match status" value="1"/>
</dbReference>
<comment type="subcellular location">
    <subcellularLocation>
        <location evidence="1">Cytoplasm</location>
    </subcellularLocation>
</comment>
<keyword evidence="4" id="KW-0547">Nucleotide-binding</keyword>
<proteinExistence type="predicted"/>
<organism evidence="12 13">
    <name type="scientific">Pseudoduganella violacea</name>
    <dbReference type="NCBI Taxonomy" id="1715466"/>
    <lineage>
        <taxon>Bacteria</taxon>
        <taxon>Pseudomonadati</taxon>
        <taxon>Pseudomonadota</taxon>
        <taxon>Betaproteobacteria</taxon>
        <taxon>Burkholderiales</taxon>
        <taxon>Oxalobacteraceae</taxon>
        <taxon>Telluria group</taxon>
        <taxon>Pseudoduganella</taxon>
    </lineage>
</organism>
<dbReference type="InterPro" id="IPR050053">
    <property type="entry name" value="ATPase_alpha/beta_chains"/>
</dbReference>
<dbReference type="SUPFAM" id="SSF52540">
    <property type="entry name" value="P-loop containing nucleoside triphosphate hydrolases"/>
    <property type="match status" value="1"/>
</dbReference>
<evidence type="ECO:0000256" key="7">
    <source>
        <dbReference type="ARBA" id="ARBA00022967"/>
    </source>
</evidence>
<protein>
    <submittedName>
        <fullName evidence="12">Type III secretion protein N (ATPase)</fullName>
    </submittedName>
</protein>
<keyword evidence="7" id="KW-1278">Translocase</keyword>
<dbReference type="InterPro" id="IPR040627">
    <property type="entry name" value="T3SS_ATPase_C"/>
</dbReference>
<comment type="caution">
    <text evidence="12">The sequence shown here is derived from an EMBL/GenBank/DDBJ whole genome shotgun (WGS) entry which is preliminary data.</text>
</comment>
<gene>
    <name evidence="12" type="ORF">FHS03_005039</name>
</gene>
<reference evidence="12 13" key="1">
    <citation type="submission" date="2020-08" db="EMBL/GenBank/DDBJ databases">
        <title>Genomic Encyclopedia of Type Strains, Phase III (KMG-III): the genomes of soil and plant-associated and newly described type strains.</title>
        <authorList>
            <person name="Whitman W."/>
        </authorList>
    </citation>
    <scope>NUCLEOTIDE SEQUENCE [LARGE SCALE GENOMIC DNA]</scope>
    <source>
        <strain evidence="12 13">CECT 8897</strain>
    </source>
</reference>
<dbReference type="GO" id="GO:0030254">
    <property type="term" value="P:protein secretion by the type III secretion system"/>
    <property type="evidence" value="ECO:0007669"/>
    <property type="project" value="InterPro"/>
</dbReference>
<dbReference type="FunFam" id="3.40.50.12240:FF:000002">
    <property type="entry name" value="Flagellum-specific ATP synthase FliI"/>
    <property type="match status" value="1"/>
</dbReference>
<evidence type="ECO:0000256" key="9">
    <source>
        <dbReference type="ARBA" id="ARBA00023196"/>
    </source>
</evidence>
<evidence type="ECO:0000256" key="3">
    <source>
        <dbReference type="ARBA" id="ARBA00022490"/>
    </source>
</evidence>
<sequence>MTAGAAGRPRQDGLAQAMRQMRATLPAWTAQLPARPGFTSRGKVAQVLGTLIEAHMPPVQIGELCHLYDAQRGGAPMLAEVVGFTERCAILSALSPLEGVSSNTVIEPLRRAHMIEAGDHLYGSVLDGFGRIMFRAPAAADVQATWRVSVPVIRDAPQAVDRPRIATPLATGVRAIDGMLTMGVGQRIGVFAGPGCGKTTLMAAIARGCAAEVIVFGLIGERGRELNEFLEHELDPELVRKTVIVCATSDRTSMERARAAFTATAIAEAFRARGKKVLLLVDSLTRFARAQREIGLAAGEPPARGGFTPSVYTMLPRLIERAGSTPDGAITAMYTVLVDGENASDPIGDEAKSLLDGHILLSKKLAEQGHYPAIDVLASISRVMSNVTTREHRGAAAQFRELLSRYQEMELLIRLGEYQAGADPVADRAMQLRPAQLEFLRQYTGSGTGTPFQETLDTLMGMQA</sequence>
<dbReference type="GO" id="GO:0005524">
    <property type="term" value="F:ATP binding"/>
    <property type="evidence" value="ECO:0007669"/>
    <property type="project" value="UniProtKB-KW"/>
</dbReference>
<keyword evidence="9" id="KW-0066">ATP synthesis</keyword>
<evidence type="ECO:0000256" key="4">
    <source>
        <dbReference type="ARBA" id="ARBA00022741"/>
    </source>
</evidence>
<dbReference type="NCBIfam" id="TIGR01026">
    <property type="entry name" value="fliI_yscN"/>
    <property type="match status" value="1"/>
</dbReference>
<dbReference type="InterPro" id="IPR000194">
    <property type="entry name" value="ATPase_F1/V1/A1_a/bsu_nucl-bd"/>
</dbReference>
<dbReference type="Pfam" id="PF02874">
    <property type="entry name" value="ATP-synt_ab_N"/>
    <property type="match status" value="1"/>
</dbReference>
<evidence type="ECO:0000256" key="2">
    <source>
        <dbReference type="ARBA" id="ARBA00022448"/>
    </source>
</evidence>
<evidence type="ECO:0000259" key="11">
    <source>
        <dbReference type="SMART" id="SM00382"/>
    </source>
</evidence>
<evidence type="ECO:0000256" key="6">
    <source>
        <dbReference type="ARBA" id="ARBA00022927"/>
    </source>
</evidence>
<dbReference type="InterPro" id="IPR027417">
    <property type="entry name" value="P-loop_NTPase"/>
</dbReference>
<evidence type="ECO:0000256" key="1">
    <source>
        <dbReference type="ARBA" id="ARBA00004496"/>
    </source>
</evidence>
<dbReference type="InterPro" id="IPR003593">
    <property type="entry name" value="AAA+_ATPase"/>
</dbReference>
<dbReference type="SMART" id="SM00382">
    <property type="entry name" value="AAA"/>
    <property type="match status" value="1"/>
</dbReference>
<dbReference type="Proteomes" id="UP000541535">
    <property type="component" value="Unassembled WGS sequence"/>
</dbReference>
<dbReference type="EMBL" id="JACHXD010000022">
    <property type="protein sequence ID" value="MBB3121944.1"/>
    <property type="molecule type" value="Genomic_DNA"/>
</dbReference>
<dbReference type="PROSITE" id="PS00152">
    <property type="entry name" value="ATPASE_ALPHA_BETA"/>
    <property type="match status" value="1"/>
</dbReference>
<keyword evidence="6" id="KW-0653">Protein transport</keyword>
<keyword evidence="8" id="KW-0472">Membrane</keyword>
<dbReference type="InterPro" id="IPR004100">
    <property type="entry name" value="ATPase_F1/V1/A1_a/bsu_N"/>
</dbReference>
<dbReference type="GO" id="GO:0045259">
    <property type="term" value="C:proton-transporting ATP synthase complex"/>
    <property type="evidence" value="ECO:0007669"/>
    <property type="project" value="UniProtKB-KW"/>
</dbReference>
<dbReference type="GO" id="GO:0030257">
    <property type="term" value="C:type III protein secretion system complex"/>
    <property type="evidence" value="ECO:0007669"/>
    <property type="project" value="InterPro"/>
</dbReference>
<dbReference type="GO" id="GO:0008564">
    <property type="term" value="F:protein-exporting ATPase activity"/>
    <property type="evidence" value="ECO:0007669"/>
    <property type="project" value="UniProtKB-EC"/>
</dbReference>
<keyword evidence="2" id="KW-0813">Transport</keyword>
<keyword evidence="13" id="KW-1185">Reference proteome</keyword>
<dbReference type="GO" id="GO:0016887">
    <property type="term" value="F:ATP hydrolysis activity"/>
    <property type="evidence" value="ECO:0007669"/>
    <property type="project" value="InterPro"/>
</dbReference>
<evidence type="ECO:0000313" key="13">
    <source>
        <dbReference type="Proteomes" id="UP000541535"/>
    </source>
</evidence>
<keyword evidence="9" id="KW-0139">CF(1)</keyword>
<keyword evidence="5" id="KW-0067">ATP-binding</keyword>
<dbReference type="Pfam" id="PF00006">
    <property type="entry name" value="ATP-synt_ab"/>
    <property type="match status" value="1"/>
</dbReference>
<dbReference type="PANTHER" id="PTHR15184">
    <property type="entry name" value="ATP SYNTHASE"/>
    <property type="match status" value="1"/>
</dbReference>
<dbReference type="AlphaFoldDB" id="A0A7W5BF10"/>
<dbReference type="InterPro" id="IPR020003">
    <property type="entry name" value="ATPase_a/bsu_AS"/>
</dbReference>
<dbReference type="Gene3D" id="3.40.50.12240">
    <property type="match status" value="1"/>
</dbReference>
<evidence type="ECO:0000256" key="10">
    <source>
        <dbReference type="ARBA" id="ARBA00034006"/>
    </source>
</evidence>
<evidence type="ECO:0000313" key="12">
    <source>
        <dbReference type="EMBL" id="MBB3121944.1"/>
    </source>
</evidence>
<accession>A0A7W5BF10</accession>
<dbReference type="InterPro" id="IPR005714">
    <property type="entry name" value="ATPase_T3SS_FliI/YscN"/>
</dbReference>
<feature type="domain" description="AAA+ ATPase" evidence="11">
    <location>
        <begin position="184"/>
        <end position="365"/>
    </location>
</feature>
<evidence type="ECO:0000256" key="5">
    <source>
        <dbReference type="ARBA" id="ARBA00022840"/>
    </source>
</evidence>
<name>A0A7W5BF10_9BURK</name>
<keyword evidence="3" id="KW-0963">Cytoplasm</keyword>